<dbReference type="KEGG" id="dli:dnl_33990"/>
<evidence type="ECO:0000256" key="6">
    <source>
        <dbReference type="ARBA" id="ARBA00022723"/>
    </source>
</evidence>
<comment type="subunit">
    <text evidence="3">Monomer.</text>
</comment>
<sequence length="251" mass="28405">MMQKNGIIFNIKKYAIHDGPGIRSTVFLQGCPLSCWWCHNPEGRAFGKTNVMSRQVSVSEVIAEVEKDVIFYDESGGGVTFSGGEPLSQAHFLYEMLTQCCKKEIHTTIDTSGYAPLESISKIAEITGLFLYDLKIMDSKDHIKYTGVSNELILENLKIIHNMGKNIIIRFPVIPEITDTYENISQILEFISSLKNIKEVSLLPFHNIAQGKYWKLKKEDKMKKTPPPDISRLIKIKQRFELQGFSVTIGG</sequence>
<evidence type="ECO:0000256" key="7">
    <source>
        <dbReference type="ARBA" id="ARBA00023002"/>
    </source>
</evidence>
<dbReference type="AlphaFoldDB" id="A0A975GH62"/>
<evidence type="ECO:0000256" key="2">
    <source>
        <dbReference type="ARBA" id="ARBA00009777"/>
    </source>
</evidence>
<name>A0A975GH62_9BACT</name>
<dbReference type="SFLD" id="SFLDS00029">
    <property type="entry name" value="Radical_SAM"/>
    <property type="match status" value="1"/>
</dbReference>
<evidence type="ECO:0000256" key="3">
    <source>
        <dbReference type="ARBA" id="ARBA00011245"/>
    </source>
</evidence>
<keyword evidence="12" id="KW-1185">Reference proteome</keyword>
<feature type="domain" description="Radical SAM core" evidence="10">
    <location>
        <begin position="17"/>
        <end position="246"/>
    </location>
</feature>
<organism evidence="11 12">
    <name type="scientific">Desulfonema limicola</name>
    <dbReference type="NCBI Taxonomy" id="45656"/>
    <lineage>
        <taxon>Bacteria</taxon>
        <taxon>Pseudomonadati</taxon>
        <taxon>Thermodesulfobacteriota</taxon>
        <taxon>Desulfobacteria</taxon>
        <taxon>Desulfobacterales</taxon>
        <taxon>Desulfococcaceae</taxon>
        <taxon>Desulfonema</taxon>
    </lineage>
</organism>
<dbReference type="SUPFAM" id="SSF102114">
    <property type="entry name" value="Radical SAM enzymes"/>
    <property type="match status" value="1"/>
</dbReference>
<comment type="cofactor">
    <cofactor evidence="1">
        <name>[4Fe-4S] cluster</name>
        <dbReference type="ChEBI" id="CHEBI:49883"/>
    </cofactor>
</comment>
<evidence type="ECO:0000256" key="4">
    <source>
        <dbReference type="ARBA" id="ARBA00022485"/>
    </source>
</evidence>
<dbReference type="GO" id="GO:0046872">
    <property type="term" value="F:metal ion binding"/>
    <property type="evidence" value="ECO:0007669"/>
    <property type="project" value="UniProtKB-KW"/>
</dbReference>
<keyword evidence="9" id="KW-0411">Iron-sulfur</keyword>
<keyword evidence="8" id="KW-0408">Iron</keyword>
<comment type="similarity">
    <text evidence="2">Belongs to the organic radical-activating enzymes family.</text>
</comment>
<keyword evidence="5" id="KW-0949">S-adenosyl-L-methionine</keyword>
<keyword evidence="7" id="KW-0560">Oxidoreductase</keyword>
<evidence type="ECO:0000256" key="9">
    <source>
        <dbReference type="ARBA" id="ARBA00023014"/>
    </source>
</evidence>
<dbReference type="PIRSF" id="PIRSF000371">
    <property type="entry name" value="PFL_act_enz"/>
    <property type="match status" value="1"/>
</dbReference>
<gene>
    <name evidence="11" type="ORF">dnl_33990</name>
</gene>
<evidence type="ECO:0000256" key="5">
    <source>
        <dbReference type="ARBA" id="ARBA00022691"/>
    </source>
</evidence>
<protein>
    <submittedName>
        <fullName evidence="11">Radical SAM domain-containing protein</fullName>
    </submittedName>
</protein>
<dbReference type="Proteomes" id="UP000663720">
    <property type="component" value="Chromosome"/>
</dbReference>
<dbReference type="SFLD" id="SFLDG01066">
    <property type="entry name" value="organic_radical-activating_enz"/>
    <property type="match status" value="1"/>
</dbReference>
<dbReference type="InterPro" id="IPR007197">
    <property type="entry name" value="rSAM"/>
</dbReference>
<dbReference type="EMBL" id="CP061799">
    <property type="protein sequence ID" value="QTA81075.1"/>
    <property type="molecule type" value="Genomic_DNA"/>
</dbReference>
<evidence type="ECO:0000256" key="8">
    <source>
        <dbReference type="ARBA" id="ARBA00023004"/>
    </source>
</evidence>
<reference evidence="11" key="1">
    <citation type="journal article" date="2021" name="Microb. Physiol.">
        <title>Proteogenomic Insights into the Physiology of Marine, Sulfate-Reducing, Filamentous Desulfonema limicola and Desulfonema magnum.</title>
        <authorList>
            <person name="Schnaars V."/>
            <person name="Wohlbrand L."/>
            <person name="Scheve S."/>
            <person name="Hinrichs C."/>
            <person name="Reinhardt R."/>
            <person name="Rabus R."/>
        </authorList>
    </citation>
    <scope>NUCLEOTIDE SEQUENCE</scope>
    <source>
        <strain evidence="11">5ac10</strain>
    </source>
</reference>
<keyword evidence="6" id="KW-0479">Metal-binding</keyword>
<evidence type="ECO:0000259" key="10">
    <source>
        <dbReference type="PROSITE" id="PS51918"/>
    </source>
</evidence>
<dbReference type="InterPro" id="IPR034457">
    <property type="entry name" value="Organic_radical-activating"/>
</dbReference>
<dbReference type="InterPro" id="IPR013785">
    <property type="entry name" value="Aldolase_TIM"/>
</dbReference>
<dbReference type="InterPro" id="IPR058240">
    <property type="entry name" value="rSAM_sf"/>
</dbReference>
<dbReference type="PROSITE" id="PS51918">
    <property type="entry name" value="RADICAL_SAM"/>
    <property type="match status" value="1"/>
</dbReference>
<proteinExistence type="inferred from homology"/>
<accession>A0A975GH62</accession>
<dbReference type="PROSITE" id="PS01087">
    <property type="entry name" value="RADICAL_ACTIVATING"/>
    <property type="match status" value="1"/>
</dbReference>
<dbReference type="PANTHER" id="PTHR30352:SF4">
    <property type="entry name" value="PYRUVATE FORMATE-LYASE 2-ACTIVATING ENZYME"/>
    <property type="match status" value="1"/>
</dbReference>
<dbReference type="NCBIfam" id="TIGR02494">
    <property type="entry name" value="PFLE_PFLC"/>
    <property type="match status" value="1"/>
</dbReference>
<dbReference type="PANTHER" id="PTHR30352">
    <property type="entry name" value="PYRUVATE FORMATE-LYASE-ACTIVATING ENZYME"/>
    <property type="match status" value="1"/>
</dbReference>
<dbReference type="Pfam" id="PF04055">
    <property type="entry name" value="Radical_SAM"/>
    <property type="match status" value="1"/>
</dbReference>
<evidence type="ECO:0000313" key="12">
    <source>
        <dbReference type="Proteomes" id="UP000663720"/>
    </source>
</evidence>
<evidence type="ECO:0000256" key="1">
    <source>
        <dbReference type="ARBA" id="ARBA00001966"/>
    </source>
</evidence>
<dbReference type="GO" id="GO:0016491">
    <property type="term" value="F:oxidoreductase activity"/>
    <property type="evidence" value="ECO:0007669"/>
    <property type="project" value="UniProtKB-KW"/>
</dbReference>
<evidence type="ECO:0000313" key="11">
    <source>
        <dbReference type="EMBL" id="QTA81075.1"/>
    </source>
</evidence>
<keyword evidence="4" id="KW-0004">4Fe-4S</keyword>
<dbReference type="GO" id="GO:0051539">
    <property type="term" value="F:4 iron, 4 sulfur cluster binding"/>
    <property type="evidence" value="ECO:0007669"/>
    <property type="project" value="UniProtKB-KW"/>
</dbReference>
<dbReference type="CDD" id="cd01335">
    <property type="entry name" value="Radical_SAM"/>
    <property type="match status" value="1"/>
</dbReference>
<dbReference type="InterPro" id="IPR012839">
    <property type="entry name" value="Organic_radical_activase"/>
</dbReference>
<dbReference type="InterPro" id="IPR001989">
    <property type="entry name" value="Radical_activat_CS"/>
</dbReference>
<dbReference type="Gene3D" id="3.20.20.70">
    <property type="entry name" value="Aldolase class I"/>
    <property type="match status" value="1"/>
</dbReference>